<name>A0A0J6FBK3_COCPO</name>
<feature type="region of interest" description="Disordered" evidence="1">
    <location>
        <begin position="101"/>
        <end position="136"/>
    </location>
</feature>
<dbReference type="AlphaFoldDB" id="A0A0J6FBK3"/>
<dbReference type="EMBL" id="DS268109">
    <property type="protein sequence ID" value="KMM66339.1"/>
    <property type="molecule type" value="Genomic_DNA"/>
</dbReference>
<feature type="compositionally biased region" description="Polar residues" evidence="1">
    <location>
        <begin position="101"/>
        <end position="115"/>
    </location>
</feature>
<evidence type="ECO:0000256" key="1">
    <source>
        <dbReference type="SAM" id="MobiDB-lite"/>
    </source>
</evidence>
<organism evidence="2 3">
    <name type="scientific">Coccidioides posadasii RMSCC 3488</name>
    <dbReference type="NCBI Taxonomy" id="454284"/>
    <lineage>
        <taxon>Eukaryota</taxon>
        <taxon>Fungi</taxon>
        <taxon>Dikarya</taxon>
        <taxon>Ascomycota</taxon>
        <taxon>Pezizomycotina</taxon>
        <taxon>Eurotiomycetes</taxon>
        <taxon>Eurotiomycetidae</taxon>
        <taxon>Onygenales</taxon>
        <taxon>Onygenaceae</taxon>
        <taxon>Coccidioides</taxon>
    </lineage>
</organism>
<dbReference type="Proteomes" id="UP000054567">
    <property type="component" value="Unassembled WGS sequence"/>
</dbReference>
<evidence type="ECO:0000313" key="3">
    <source>
        <dbReference type="Proteomes" id="UP000054567"/>
    </source>
</evidence>
<reference evidence="3" key="2">
    <citation type="journal article" date="2009" name="Genome Res.">
        <title>Comparative genomic analyses of the human fungal pathogens Coccidioides and their relatives.</title>
        <authorList>
            <person name="Sharpton T.J."/>
            <person name="Stajich J.E."/>
            <person name="Rounsley S.D."/>
            <person name="Gardner M.J."/>
            <person name="Wortman J.R."/>
            <person name="Jordar V.S."/>
            <person name="Maiti R."/>
            <person name="Kodira C.D."/>
            <person name="Neafsey D.E."/>
            <person name="Zeng Q."/>
            <person name="Hung C.-Y."/>
            <person name="McMahan C."/>
            <person name="Muszewska A."/>
            <person name="Grynberg M."/>
            <person name="Mandel M.A."/>
            <person name="Kellner E.M."/>
            <person name="Barker B.M."/>
            <person name="Galgiani J.N."/>
            <person name="Orbach M.J."/>
            <person name="Kirkland T.N."/>
            <person name="Cole G.T."/>
            <person name="Henn M.R."/>
            <person name="Birren B.W."/>
            <person name="Taylor J.W."/>
        </authorList>
    </citation>
    <scope>NUCLEOTIDE SEQUENCE [LARGE SCALE GENOMIC DNA]</scope>
    <source>
        <strain evidence="3">RMSCC 3488</strain>
    </source>
</reference>
<proteinExistence type="predicted"/>
<gene>
    <name evidence="2" type="ORF">CPAG_02678</name>
</gene>
<reference evidence="3" key="3">
    <citation type="journal article" date="2010" name="Genome Res.">
        <title>Population genomic sequencing of Coccidioides fungi reveals recent hybridization and transposon control.</title>
        <authorList>
            <person name="Neafsey D.E."/>
            <person name="Barker B.M."/>
            <person name="Sharpton T.J."/>
            <person name="Stajich J.E."/>
            <person name="Park D.J."/>
            <person name="Whiston E."/>
            <person name="Hung C.-Y."/>
            <person name="McMahan C."/>
            <person name="White J."/>
            <person name="Sykes S."/>
            <person name="Heiman D."/>
            <person name="Young S."/>
            <person name="Zeng Q."/>
            <person name="Abouelleil A."/>
            <person name="Aftuck L."/>
            <person name="Bessette D."/>
            <person name="Brown A."/>
            <person name="FitzGerald M."/>
            <person name="Lui A."/>
            <person name="Macdonald J.P."/>
            <person name="Priest M."/>
            <person name="Orbach M.J."/>
            <person name="Galgiani J.N."/>
            <person name="Kirkland T.N."/>
            <person name="Cole G.T."/>
            <person name="Birren B.W."/>
            <person name="Henn M.R."/>
            <person name="Taylor J.W."/>
            <person name="Rounsley S.D."/>
        </authorList>
    </citation>
    <scope>NUCLEOTIDE SEQUENCE [LARGE SCALE GENOMIC DNA]</scope>
    <source>
        <strain evidence="3">RMSCC 3488</strain>
    </source>
</reference>
<reference evidence="2 3" key="1">
    <citation type="submission" date="2007-06" db="EMBL/GenBank/DDBJ databases">
        <title>The Genome Sequence of Coccidioides posadasii RMSCC_3488.</title>
        <authorList>
            <consortium name="Coccidioides Genome Resources Consortium"/>
            <consortium name="The Broad Institute Genome Sequencing Platform"/>
            <person name="Henn M.R."/>
            <person name="Sykes S."/>
            <person name="Young S."/>
            <person name="Jaffe D."/>
            <person name="Berlin A."/>
            <person name="Alvarez P."/>
            <person name="Butler J."/>
            <person name="Gnerre S."/>
            <person name="Grabherr M."/>
            <person name="Mauceli E."/>
            <person name="Brockman W."/>
            <person name="Kodira C."/>
            <person name="Alvarado L."/>
            <person name="Zeng Q."/>
            <person name="Crawford M."/>
            <person name="Antoine C."/>
            <person name="Devon K."/>
            <person name="Galgiani J."/>
            <person name="Orsborn K."/>
            <person name="Lewis M.L."/>
            <person name="Nusbaum C."/>
            <person name="Galagan J."/>
            <person name="Birren B."/>
        </authorList>
    </citation>
    <scope>NUCLEOTIDE SEQUENCE [LARGE SCALE GENOMIC DNA]</scope>
    <source>
        <strain evidence="2 3">RMSCC 3488</strain>
    </source>
</reference>
<sequence>MYAVGTASNVTANAAQVNLNPACASPAIPNAPYRKGKAEEQLSSPFDSPRCNPHVHRIYLGSCSGEERASCWRSSGLDLEKDEARYDRIFVSPPLLFHASATSRQGQSEKSNASTPFGWFGLSNQQEEEEEEKGKK</sequence>
<accession>A0A0J6FBK3</accession>
<dbReference type="VEuPathDB" id="FungiDB:CPAG_02678"/>
<evidence type="ECO:0000313" key="2">
    <source>
        <dbReference type="EMBL" id="KMM66339.1"/>
    </source>
</evidence>
<feature type="compositionally biased region" description="Acidic residues" evidence="1">
    <location>
        <begin position="126"/>
        <end position="136"/>
    </location>
</feature>
<protein>
    <submittedName>
        <fullName evidence="2">Uncharacterized protein</fullName>
    </submittedName>
</protein>